<keyword evidence="9" id="KW-0966">Cell projection</keyword>
<evidence type="ECO:0000256" key="3">
    <source>
        <dbReference type="ARBA" id="ARBA00016507"/>
    </source>
</evidence>
<dbReference type="GO" id="GO:0044781">
    <property type="term" value="P:bacterial-type flagellum organization"/>
    <property type="evidence" value="ECO:0007669"/>
    <property type="project" value="UniProtKB-KW"/>
</dbReference>
<keyword evidence="4" id="KW-0813">Transport</keyword>
<dbReference type="PANTHER" id="PTHR34982:SF1">
    <property type="entry name" value="FLAGELLAR ASSEMBLY PROTEIN FLIH"/>
    <property type="match status" value="1"/>
</dbReference>
<name>T2S9C7_HELPX</name>
<dbReference type="InterPro" id="IPR051472">
    <property type="entry name" value="T3SS_Stator/FliH"/>
</dbReference>
<evidence type="ECO:0000259" key="8">
    <source>
        <dbReference type="Pfam" id="PF02108"/>
    </source>
</evidence>
<accession>T2S9C7</accession>
<dbReference type="AlphaFoldDB" id="T2S9C7"/>
<proteinExistence type="inferred from homology"/>
<dbReference type="GO" id="GO:0005829">
    <property type="term" value="C:cytosol"/>
    <property type="evidence" value="ECO:0007669"/>
    <property type="project" value="TreeGrafter"/>
</dbReference>
<dbReference type="InterPro" id="IPR018035">
    <property type="entry name" value="Flagellar_FliH/T3SS_HrpE"/>
</dbReference>
<comment type="similarity">
    <text evidence="2">Belongs to the FliH family.</text>
</comment>
<feature type="domain" description="Flagellar assembly protein FliH/Type III secretion system HrpE" evidence="8">
    <location>
        <begin position="3"/>
        <end position="121"/>
    </location>
</feature>
<gene>
    <name evidence="9" type="ORF">HPSA50_1520</name>
</gene>
<evidence type="ECO:0000256" key="2">
    <source>
        <dbReference type="ARBA" id="ARBA00006602"/>
    </source>
</evidence>
<dbReference type="Proteomes" id="UP000015816">
    <property type="component" value="Unassembled WGS sequence"/>
</dbReference>
<evidence type="ECO:0000256" key="7">
    <source>
        <dbReference type="ARBA" id="ARBA00023225"/>
    </source>
</evidence>
<organism evidence="9 10">
    <name type="scientific">Helicobacter pylori SouthAfrica50</name>
    <dbReference type="NCBI Taxonomy" id="1352357"/>
    <lineage>
        <taxon>Bacteria</taxon>
        <taxon>Pseudomonadati</taxon>
        <taxon>Campylobacterota</taxon>
        <taxon>Epsilonproteobacteria</taxon>
        <taxon>Campylobacterales</taxon>
        <taxon>Helicobacteraceae</taxon>
        <taxon>Helicobacter</taxon>
    </lineage>
</organism>
<reference evidence="9 10" key="1">
    <citation type="journal article" date="2013" name="Genome Announc.">
        <title>Genome Sequences of Three hpAfrica2 Strains of Helicobacter pylori.</title>
        <authorList>
            <person name="Duncan S.S."/>
            <person name="Bertoli M.T."/>
            <person name="Kersulyte D."/>
            <person name="Valk P.L."/>
            <person name="Tamma S."/>
            <person name="Segal I."/>
            <person name="McClain M.S."/>
            <person name="Cover T.L."/>
            <person name="Berg D.E."/>
        </authorList>
    </citation>
    <scope>NUCLEOTIDE SEQUENCE [LARGE SCALE GENOMIC DNA]</scope>
    <source>
        <strain evidence="9 10">SouthAfrica50</strain>
    </source>
</reference>
<evidence type="ECO:0000256" key="1">
    <source>
        <dbReference type="ARBA" id="ARBA00003041"/>
    </source>
</evidence>
<dbReference type="Pfam" id="PF02108">
    <property type="entry name" value="FliH"/>
    <property type="match status" value="1"/>
</dbReference>
<dbReference type="GO" id="GO:0015031">
    <property type="term" value="P:protein transport"/>
    <property type="evidence" value="ECO:0007669"/>
    <property type="project" value="UniProtKB-KW"/>
</dbReference>
<keyword evidence="7" id="KW-1006">Bacterial flagellum protein export</keyword>
<dbReference type="EMBL" id="AVNI01000002">
    <property type="protein sequence ID" value="EQD89197.1"/>
    <property type="molecule type" value="Genomic_DNA"/>
</dbReference>
<protein>
    <recommendedName>
        <fullName evidence="3">Flagellar assembly protein FliH</fullName>
    </recommendedName>
</protein>
<comment type="caution">
    <text evidence="9">The sequence shown here is derived from an EMBL/GenBank/DDBJ whole genome shotgun (WGS) entry which is preliminary data.</text>
</comment>
<dbReference type="PATRIC" id="fig|1352357.3.peg.1488"/>
<keyword evidence="9" id="KW-0969">Cilium</keyword>
<evidence type="ECO:0000313" key="9">
    <source>
        <dbReference type="EMBL" id="EQD89197.1"/>
    </source>
</evidence>
<evidence type="ECO:0000256" key="6">
    <source>
        <dbReference type="ARBA" id="ARBA00022927"/>
    </source>
</evidence>
<dbReference type="PANTHER" id="PTHR34982">
    <property type="entry name" value="YOP PROTEINS TRANSLOCATION PROTEIN L"/>
    <property type="match status" value="1"/>
</dbReference>
<evidence type="ECO:0000256" key="4">
    <source>
        <dbReference type="ARBA" id="ARBA00022448"/>
    </source>
</evidence>
<keyword evidence="9" id="KW-0282">Flagellum</keyword>
<evidence type="ECO:0000256" key="5">
    <source>
        <dbReference type="ARBA" id="ARBA00022795"/>
    </source>
</evidence>
<dbReference type="SUPFAM" id="SSF160527">
    <property type="entry name" value="V-type ATPase subunit E-like"/>
    <property type="match status" value="1"/>
</dbReference>
<keyword evidence="5" id="KW-1005">Bacterial flagellum biogenesis</keyword>
<comment type="function">
    <text evidence="1">Needed for flagellar regrowth and assembly.</text>
</comment>
<evidence type="ECO:0000313" key="10">
    <source>
        <dbReference type="Proteomes" id="UP000015816"/>
    </source>
</evidence>
<keyword evidence="6" id="KW-0653">Protein transport</keyword>
<sequence>MHAITALDEKMKSSQNHLMALEKELSAIAIDMAKEVILKEVEDNSQKVALALAEELLKNVLDATDIHLKVNPLDYPYLNEHLQNASKIKLESNEAISKGGVMITSSNGSLDGNLMERFRTLKESVLDNFKV</sequence>